<keyword evidence="1" id="KW-0863">Zinc-finger</keyword>
<dbReference type="Pfam" id="PF14111">
    <property type="entry name" value="DUF4283"/>
    <property type="match status" value="1"/>
</dbReference>
<gene>
    <name evidence="4" type="ORF">SO802_010141</name>
</gene>
<organism evidence="4 5">
    <name type="scientific">Lithocarpus litseifolius</name>
    <dbReference type="NCBI Taxonomy" id="425828"/>
    <lineage>
        <taxon>Eukaryota</taxon>
        <taxon>Viridiplantae</taxon>
        <taxon>Streptophyta</taxon>
        <taxon>Embryophyta</taxon>
        <taxon>Tracheophyta</taxon>
        <taxon>Spermatophyta</taxon>
        <taxon>Magnoliopsida</taxon>
        <taxon>eudicotyledons</taxon>
        <taxon>Gunneridae</taxon>
        <taxon>Pentapetalae</taxon>
        <taxon>rosids</taxon>
        <taxon>fabids</taxon>
        <taxon>Fagales</taxon>
        <taxon>Fagaceae</taxon>
        <taxon>Lithocarpus</taxon>
    </lineage>
</organism>
<dbReference type="GO" id="GO:0003676">
    <property type="term" value="F:nucleic acid binding"/>
    <property type="evidence" value="ECO:0007669"/>
    <property type="project" value="InterPro"/>
</dbReference>
<keyword evidence="1" id="KW-0479">Metal-binding</keyword>
<keyword evidence="5" id="KW-1185">Reference proteome</keyword>
<dbReference type="Pfam" id="PF13966">
    <property type="entry name" value="zf-RVT"/>
    <property type="match status" value="1"/>
</dbReference>
<sequence>MWKMGDDLKIVKVGDGLLQFKFTLESQPLWVWNNGPWCFDNYMLAVKRWEKGMTSRSVTFTHLPFWVQVWGLPFDLMTEEAGHDIGRGLGKTIEVDSKAFKADQARFLRIRAEIPLEKPLRRGGPVVSPEGDEVCVAFRYERLVGWCFACGRIGHDEKECSMVGGEDIGNRRYREWMEAGTRILADDQRTHQHSPQRCRSEPATQPDPSPKTASPTKTINAETDKPENKETDAVSPTHTLQTLKQSKHQNLLLDTVQVDKNNSRNMINGQSSLTNMETENIDHGLYCVPIKYGESNARHMTSTKESHAHVNEAKTVPTTTWKKIPRPGLPKNKTEKDDRVPVGKKRQFETSELDDGEGIKTNNKQLKVREMEPIKLELGFSSMLAISSEGRRGGLAMLWKPDVVIDTLTYSPHYIDVQVLVPSTQPWRRTGEAFVEERLDRACASLDWSELYPAAKLRHLTASYSDHDPIVINTNPIHHQQVRRKQKLHRFKEKWVAHPECEEVVRDSWIHTQLSGSPMYCLFEKIKSCRARLVAWSKSAFGSTKARLTEKQRELEELVKQGYAPNLECIKLLRKEVNELIHHEEVFWRQRSRSLWLLAGDKNTRFFHQRASQRKKKNTIDGLYDENGVWHTDEGRVSAIAERYYADLFKAQSHTSMDSVLDDVDRVVMDEMVQFLNQPYLEEDVRRALFSMHPSKLPGPDGADTSLKVGDLIDKHTKQWNRPRVQDTFMQSTQEDVLNLRLGDLQTQDIIYWKENKAHHFTVRSAYLVALRLNQGGVVEHSRAHEDKSLWSKLWTLRVPPKVRNFLWRACSDVLPTQANIARRRLPINPSCAICGQTEESVCHALWECPFATNVWALVRGKMQKSSTVVQDFHSLARLMEDRLTGKEMEVWAVVAWSIWNPRNRFCFEKKQSQPGDILHGAMALLQDYQRLTQHLAEQTHPT</sequence>
<feature type="compositionally biased region" description="Polar residues" evidence="2">
    <location>
        <begin position="211"/>
        <end position="221"/>
    </location>
</feature>
<dbReference type="InterPro" id="IPR025558">
    <property type="entry name" value="DUF4283"/>
</dbReference>
<dbReference type="InterPro" id="IPR026960">
    <property type="entry name" value="RVT-Znf"/>
</dbReference>
<dbReference type="PANTHER" id="PTHR31286:SF178">
    <property type="entry name" value="DUF4283 DOMAIN-CONTAINING PROTEIN"/>
    <property type="match status" value="1"/>
</dbReference>
<dbReference type="PANTHER" id="PTHR31286">
    <property type="entry name" value="GLYCINE-RICH CELL WALL STRUCTURAL PROTEIN 1.8-LIKE"/>
    <property type="match status" value="1"/>
</dbReference>
<keyword evidence="1" id="KW-0862">Zinc</keyword>
<evidence type="ECO:0000313" key="5">
    <source>
        <dbReference type="Proteomes" id="UP001459277"/>
    </source>
</evidence>
<evidence type="ECO:0000256" key="1">
    <source>
        <dbReference type="PROSITE-ProRule" id="PRU00047"/>
    </source>
</evidence>
<protein>
    <recommendedName>
        <fullName evidence="3">CCHC-type domain-containing protein</fullName>
    </recommendedName>
</protein>
<dbReference type="EMBL" id="JAZDWU010000003">
    <property type="protein sequence ID" value="KAL0008639.1"/>
    <property type="molecule type" value="Genomic_DNA"/>
</dbReference>
<dbReference type="Proteomes" id="UP001459277">
    <property type="component" value="Unassembled WGS sequence"/>
</dbReference>
<proteinExistence type="predicted"/>
<dbReference type="InterPro" id="IPR040256">
    <property type="entry name" value="At4g02000-like"/>
</dbReference>
<dbReference type="Pfam" id="PF14392">
    <property type="entry name" value="zf-CCHC_4"/>
    <property type="match status" value="1"/>
</dbReference>
<dbReference type="PROSITE" id="PS50158">
    <property type="entry name" value="ZF_CCHC"/>
    <property type="match status" value="1"/>
</dbReference>
<evidence type="ECO:0000259" key="3">
    <source>
        <dbReference type="PROSITE" id="PS50158"/>
    </source>
</evidence>
<feature type="compositionally biased region" description="Basic and acidic residues" evidence="2">
    <location>
        <begin position="332"/>
        <end position="342"/>
    </location>
</feature>
<reference evidence="4 5" key="1">
    <citation type="submission" date="2024-01" db="EMBL/GenBank/DDBJ databases">
        <title>A telomere-to-telomere, gap-free genome of sweet tea (Lithocarpus litseifolius).</title>
        <authorList>
            <person name="Zhou J."/>
        </authorList>
    </citation>
    <scope>NUCLEOTIDE SEQUENCE [LARGE SCALE GENOMIC DNA]</scope>
    <source>
        <strain evidence="4">Zhou-2022a</strain>
        <tissue evidence="4">Leaf</tissue>
    </source>
</reference>
<feature type="region of interest" description="Disordered" evidence="2">
    <location>
        <begin position="320"/>
        <end position="342"/>
    </location>
</feature>
<feature type="compositionally biased region" description="Basic and acidic residues" evidence="2">
    <location>
        <begin position="222"/>
        <end position="232"/>
    </location>
</feature>
<evidence type="ECO:0000313" key="4">
    <source>
        <dbReference type="EMBL" id="KAL0008639.1"/>
    </source>
</evidence>
<dbReference type="InterPro" id="IPR001878">
    <property type="entry name" value="Znf_CCHC"/>
</dbReference>
<dbReference type="AlphaFoldDB" id="A0AAW2DEL6"/>
<feature type="domain" description="CCHC-type" evidence="3">
    <location>
        <begin position="147"/>
        <end position="160"/>
    </location>
</feature>
<dbReference type="InterPro" id="IPR025836">
    <property type="entry name" value="Zn_knuckle_CX2CX4HX4C"/>
</dbReference>
<name>A0AAW2DEL6_9ROSI</name>
<comment type="caution">
    <text evidence="4">The sequence shown here is derived from an EMBL/GenBank/DDBJ whole genome shotgun (WGS) entry which is preliminary data.</text>
</comment>
<feature type="region of interest" description="Disordered" evidence="2">
    <location>
        <begin position="186"/>
        <end position="239"/>
    </location>
</feature>
<accession>A0AAW2DEL6</accession>
<dbReference type="GO" id="GO:0008270">
    <property type="term" value="F:zinc ion binding"/>
    <property type="evidence" value="ECO:0007669"/>
    <property type="project" value="UniProtKB-KW"/>
</dbReference>
<evidence type="ECO:0000256" key="2">
    <source>
        <dbReference type="SAM" id="MobiDB-lite"/>
    </source>
</evidence>